<dbReference type="SMART" id="SM00987">
    <property type="entry name" value="UreE_C"/>
    <property type="match status" value="1"/>
</dbReference>
<dbReference type="Proteomes" id="UP000035721">
    <property type="component" value="Unassembled WGS sequence"/>
</dbReference>
<keyword evidence="14" id="KW-1185">Reference proteome</keyword>
<dbReference type="PROSITE" id="PS00130">
    <property type="entry name" value="U_DNA_GLYCOSYLASE"/>
    <property type="match status" value="1"/>
</dbReference>
<gene>
    <name evidence="10 13" type="primary">ung</name>
    <name evidence="13" type="ORF">BN12_1790002</name>
</gene>
<evidence type="ECO:0000256" key="11">
    <source>
        <dbReference type="PROSITE-ProRule" id="PRU10072"/>
    </source>
</evidence>
<dbReference type="Pfam" id="PF03167">
    <property type="entry name" value="UDG"/>
    <property type="match status" value="1"/>
</dbReference>
<dbReference type="GO" id="GO:0097510">
    <property type="term" value="P:base-excision repair, AP site formation via deaminated base removal"/>
    <property type="evidence" value="ECO:0007669"/>
    <property type="project" value="TreeGrafter"/>
</dbReference>
<protein>
    <recommendedName>
        <fullName evidence="5 10">Uracil-DNA glycosylase</fullName>
        <shortName evidence="10">UDG</shortName>
        <ecNumber evidence="5 10">3.2.2.27</ecNumber>
    </recommendedName>
</protein>
<comment type="subcellular location">
    <subcellularLocation>
        <location evidence="3 10">Cytoplasm</location>
    </subcellularLocation>
</comment>
<evidence type="ECO:0000259" key="12">
    <source>
        <dbReference type="SMART" id="SM00986"/>
    </source>
</evidence>
<dbReference type="InterPro" id="IPR036895">
    <property type="entry name" value="Uracil-DNA_glycosylase-like_sf"/>
</dbReference>
<feature type="active site" description="Proton acceptor" evidence="10 11">
    <location>
        <position position="69"/>
    </location>
</feature>
<dbReference type="CDD" id="cd10027">
    <property type="entry name" value="UDG-F1-like"/>
    <property type="match status" value="1"/>
</dbReference>
<feature type="domain" description="Uracil-DNA glycosylase-like" evidence="12">
    <location>
        <begin position="54"/>
        <end position="213"/>
    </location>
</feature>
<evidence type="ECO:0000313" key="14">
    <source>
        <dbReference type="Proteomes" id="UP000035721"/>
    </source>
</evidence>
<dbReference type="Gene3D" id="3.40.470.10">
    <property type="entry name" value="Uracil-DNA glycosylase-like domain"/>
    <property type="match status" value="1"/>
</dbReference>
<dbReference type="AlphaFoldDB" id="A0A077LU61"/>
<keyword evidence="7 10" id="KW-0227">DNA damage</keyword>
<evidence type="ECO:0000256" key="8">
    <source>
        <dbReference type="ARBA" id="ARBA00022801"/>
    </source>
</evidence>
<dbReference type="NCBIfam" id="NF003588">
    <property type="entry name" value="PRK05254.1-1"/>
    <property type="match status" value="1"/>
</dbReference>
<comment type="catalytic activity">
    <reaction evidence="1 10">
        <text>Hydrolyzes single-stranded DNA or mismatched double-stranded DNA and polynucleotides, releasing free uracil.</text>
        <dbReference type="EC" id="3.2.2.27"/>
    </reaction>
</comment>
<dbReference type="GO" id="GO:0004844">
    <property type="term" value="F:uracil DNA N-glycosylase activity"/>
    <property type="evidence" value="ECO:0007669"/>
    <property type="project" value="UniProtKB-UniRule"/>
</dbReference>
<dbReference type="InterPro" id="IPR002043">
    <property type="entry name" value="UDG_fam1"/>
</dbReference>
<comment type="function">
    <text evidence="2 10">Excises uracil residues from the DNA which can arise as a result of misincorporation of dUMP residues by DNA polymerase or due to deamination of cytosine.</text>
</comment>
<evidence type="ECO:0000256" key="1">
    <source>
        <dbReference type="ARBA" id="ARBA00001400"/>
    </source>
</evidence>
<dbReference type="EC" id="3.2.2.27" evidence="5 10"/>
<keyword evidence="8 10" id="KW-0378">Hydrolase</keyword>
<evidence type="ECO:0000256" key="9">
    <source>
        <dbReference type="ARBA" id="ARBA00023204"/>
    </source>
</evidence>
<dbReference type="STRING" id="1194083.BN12_1790002"/>
<dbReference type="InterPro" id="IPR005122">
    <property type="entry name" value="Uracil-DNA_glycosylase-like"/>
</dbReference>
<dbReference type="SUPFAM" id="SSF52141">
    <property type="entry name" value="Uracil-DNA glycosylase-like"/>
    <property type="match status" value="1"/>
</dbReference>
<dbReference type="InterPro" id="IPR018085">
    <property type="entry name" value="Ura-DNA_Glyclase_AS"/>
</dbReference>
<evidence type="ECO:0000256" key="7">
    <source>
        <dbReference type="ARBA" id="ARBA00022763"/>
    </source>
</evidence>
<reference evidence="13 14" key="1">
    <citation type="journal article" date="2013" name="ISME J.">
        <title>A metabolic model for members of the genus Tetrasphaera involved in enhanced biological phosphorus removal.</title>
        <authorList>
            <person name="Kristiansen R."/>
            <person name="Nguyen H.T.T."/>
            <person name="Saunders A.M."/>
            <person name="Nielsen J.L."/>
            <person name="Wimmer R."/>
            <person name="Le V.Q."/>
            <person name="McIlroy S.J."/>
            <person name="Petrovski S."/>
            <person name="Seviour R.J."/>
            <person name="Calteau A."/>
            <person name="Nielsen K.L."/>
            <person name="Nielsen P.H."/>
        </authorList>
    </citation>
    <scope>NUCLEOTIDE SEQUENCE [LARGE SCALE GENOMIC DNA]</scope>
    <source>
        <strain evidence="13 14">T1-X7</strain>
    </source>
</reference>
<dbReference type="NCBIfam" id="NF003592">
    <property type="entry name" value="PRK05254.1-5"/>
    <property type="match status" value="1"/>
</dbReference>
<keyword evidence="6 10" id="KW-0963">Cytoplasm</keyword>
<dbReference type="GO" id="GO:0005737">
    <property type="term" value="C:cytoplasm"/>
    <property type="evidence" value="ECO:0007669"/>
    <property type="project" value="UniProtKB-SubCell"/>
</dbReference>
<dbReference type="PANTHER" id="PTHR11264">
    <property type="entry name" value="URACIL-DNA GLYCOSYLASE"/>
    <property type="match status" value="1"/>
</dbReference>
<evidence type="ECO:0000256" key="4">
    <source>
        <dbReference type="ARBA" id="ARBA00008184"/>
    </source>
</evidence>
<evidence type="ECO:0000256" key="2">
    <source>
        <dbReference type="ARBA" id="ARBA00002631"/>
    </source>
</evidence>
<comment type="caution">
    <text evidence="13">The sequence shown here is derived from an EMBL/GenBank/DDBJ whole genome shotgun (WGS) entry which is preliminary data.</text>
</comment>
<dbReference type="PANTHER" id="PTHR11264:SF0">
    <property type="entry name" value="URACIL-DNA GLYCOSYLASE"/>
    <property type="match status" value="1"/>
</dbReference>
<accession>A0A077LU61</accession>
<dbReference type="FunFam" id="3.40.470.10:FF:000006">
    <property type="entry name" value="Uracil-DNA glycosylase"/>
    <property type="match status" value="1"/>
</dbReference>
<evidence type="ECO:0000256" key="10">
    <source>
        <dbReference type="HAMAP-Rule" id="MF_00148"/>
    </source>
</evidence>
<keyword evidence="9 10" id="KW-0234">DNA repair</keyword>
<keyword evidence="13" id="KW-0326">Glycosidase</keyword>
<dbReference type="HAMAP" id="MF_00148">
    <property type="entry name" value="UDG"/>
    <property type="match status" value="1"/>
</dbReference>
<sequence length="226" mass="24089">MTTARPLTDLIHPSWRPAMEPVSPVVRALGEFLREELASGHGYLPAGPMVLRAFQQPLDDVRVLIVGQDPYPTPGHPVGLSFSVAPDVAPIPRSLANIFQELTTDLGLPRPSTGDLTPWTAHGVLLLNRVLTVRPGKPASHRGKGWEEVTSAAIAALAARGGPLVAILWGRDARSLVPALSGIPCIESAHPSPLSAHSGFFGSRPFSRANDLLRQQGADPVDWSLP</sequence>
<evidence type="ECO:0000313" key="13">
    <source>
        <dbReference type="EMBL" id="CCH77263.1"/>
    </source>
</evidence>
<evidence type="ECO:0000256" key="5">
    <source>
        <dbReference type="ARBA" id="ARBA00012030"/>
    </source>
</evidence>
<comment type="similarity">
    <text evidence="4 10">Belongs to the uracil-DNA glycosylase (UDG) superfamily. UNG family.</text>
</comment>
<evidence type="ECO:0000256" key="6">
    <source>
        <dbReference type="ARBA" id="ARBA00022490"/>
    </source>
</evidence>
<evidence type="ECO:0000256" key="3">
    <source>
        <dbReference type="ARBA" id="ARBA00004496"/>
    </source>
</evidence>
<proteinExistence type="inferred from homology"/>
<dbReference type="SMART" id="SM00986">
    <property type="entry name" value="UDG"/>
    <property type="match status" value="1"/>
</dbReference>
<organism evidence="13 14">
    <name type="scientific">Nostocoides japonicum T1-X7</name>
    <dbReference type="NCBI Taxonomy" id="1194083"/>
    <lineage>
        <taxon>Bacteria</taxon>
        <taxon>Bacillati</taxon>
        <taxon>Actinomycetota</taxon>
        <taxon>Actinomycetes</taxon>
        <taxon>Micrococcales</taxon>
        <taxon>Intrasporangiaceae</taxon>
        <taxon>Nostocoides</taxon>
    </lineage>
</organism>
<dbReference type="EMBL" id="CAJB01000089">
    <property type="protein sequence ID" value="CCH77263.1"/>
    <property type="molecule type" value="Genomic_DNA"/>
</dbReference>
<name>A0A077LU61_9MICO</name>